<comment type="caution">
    <text evidence="1">The sequence shown here is derived from an EMBL/GenBank/DDBJ whole genome shotgun (WGS) entry which is preliminary data.</text>
</comment>
<dbReference type="Proteomes" id="UP000321822">
    <property type="component" value="Unassembled WGS sequence"/>
</dbReference>
<dbReference type="EMBL" id="VOLT01000011">
    <property type="protein sequence ID" value="TWX65275.1"/>
    <property type="molecule type" value="Genomic_DNA"/>
</dbReference>
<dbReference type="AlphaFoldDB" id="A0A5C6Q8E3"/>
<name>A0A5C6Q8E3_9GAMM</name>
<evidence type="ECO:0000313" key="2">
    <source>
        <dbReference type="Proteomes" id="UP000321822"/>
    </source>
</evidence>
<protein>
    <submittedName>
        <fullName evidence="1">Uncharacterized protein</fullName>
    </submittedName>
</protein>
<organism evidence="1 2">
    <name type="scientific">Colwellia demingiae</name>
    <dbReference type="NCBI Taxonomy" id="89401"/>
    <lineage>
        <taxon>Bacteria</taxon>
        <taxon>Pseudomonadati</taxon>
        <taxon>Pseudomonadota</taxon>
        <taxon>Gammaproteobacteria</taxon>
        <taxon>Alteromonadales</taxon>
        <taxon>Colwelliaceae</taxon>
        <taxon>Colwellia</taxon>
    </lineage>
</organism>
<proteinExistence type="predicted"/>
<dbReference type="RefSeq" id="WP_146790620.1">
    <property type="nucleotide sequence ID" value="NZ_VOLT01000011.1"/>
</dbReference>
<keyword evidence="2" id="KW-1185">Reference proteome</keyword>
<reference evidence="1 2" key="1">
    <citation type="submission" date="2019-07" db="EMBL/GenBank/DDBJ databases">
        <title>Genomes of sea-ice associated Colwellia species.</title>
        <authorList>
            <person name="Bowman J.P."/>
        </authorList>
    </citation>
    <scope>NUCLEOTIDE SEQUENCE [LARGE SCALE GENOMIC DNA]</scope>
    <source>
        <strain evidence="1 2">ACAM 459</strain>
    </source>
</reference>
<accession>A0A5C6Q8E3</accession>
<evidence type="ECO:0000313" key="1">
    <source>
        <dbReference type="EMBL" id="TWX65275.1"/>
    </source>
</evidence>
<gene>
    <name evidence="1" type="ORF">ESZ36_18550</name>
</gene>
<sequence>MSNTVIKLIYKWSDESLTVREKEIKRANDVFFKKANIVKDNYLMNGFSLAQANKAAMNIRVSCSAILGKRYSCITTPLS</sequence>